<keyword evidence="1" id="KW-0732">Signal</keyword>
<sequence length="53" mass="6182">MVRTRVLGLFHLPFVCDAYKQCNDMYSTLYKTLKCTKRFVQNVSCITDSITDN</sequence>
<gene>
    <name evidence="2" type="ORF">PR002_g20493</name>
    <name evidence="3" type="ORF">PR003_g21102</name>
</gene>
<reference evidence="2 5" key="1">
    <citation type="submission" date="2018-09" db="EMBL/GenBank/DDBJ databases">
        <title>Genomic investigation of the strawberry pathogen Phytophthora fragariae indicates pathogenicity is determined by transcriptional variation in three key races.</title>
        <authorList>
            <person name="Adams T.M."/>
            <person name="Armitage A.D."/>
            <person name="Sobczyk M.K."/>
            <person name="Bates H.J."/>
            <person name="Dunwell J.M."/>
            <person name="Nellist C.F."/>
            <person name="Harrison R.J."/>
        </authorList>
    </citation>
    <scope>NUCLEOTIDE SEQUENCE [LARGE SCALE GENOMIC DNA]</scope>
    <source>
        <strain evidence="2 5">SCRP324</strain>
        <strain evidence="3 4">SCRP333</strain>
    </source>
</reference>
<dbReference type="EMBL" id="QXFU01001962">
    <property type="protein sequence ID" value="KAE8992605.1"/>
    <property type="molecule type" value="Genomic_DNA"/>
</dbReference>
<proteinExistence type="predicted"/>
<feature type="signal peptide" evidence="1">
    <location>
        <begin position="1"/>
        <end position="18"/>
    </location>
</feature>
<dbReference type="EMBL" id="QXFT01001945">
    <property type="protein sequence ID" value="KAE9307033.1"/>
    <property type="molecule type" value="Genomic_DNA"/>
</dbReference>
<organism evidence="2 5">
    <name type="scientific">Phytophthora rubi</name>
    <dbReference type="NCBI Taxonomy" id="129364"/>
    <lineage>
        <taxon>Eukaryota</taxon>
        <taxon>Sar</taxon>
        <taxon>Stramenopiles</taxon>
        <taxon>Oomycota</taxon>
        <taxon>Peronosporomycetes</taxon>
        <taxon>Peronosporales</taxon>
        <taxon>Peronosporaceae</taxon>
        <taxon>Phytophthora</taxon>
    </lineage>
</organism>
<feature type="chain" id="PRO_5036379849" evidence="1">
    <location>
        <begin position="19"/>
        <end position="53"/>
    </location>
</feature>
<accession>A0A6A3JJJ9</accession>
<evidence type="ECO:0000313" key="5">
    <source>
        <dbReference type="Proteomes" id="UP000435112"/>
    </source>
</evidence>
<evidence type="ECO:0000313" key="3">
    <source>
        <dbReference type="EMBL" id="KAE9307033.1"/>
    </source>
</evidence>
<dbReference type="Proteomes" id="UP000435112">
    <property type="component" value="Unassembled WGS sequence"/>
</dbReference>
<evidence type="ECO:0000313" key="4">
    <source>
        <dbReference type="Proteomes" id="UP000434957"/>
    </source>
</evidence>
<protein>
    <submittedName>
        <fullName evidence="2">Uncharacterized protein</fullName>
    </submittedName>
</protein>
<evidence type="ECO:0000256" key="1">
    <source>
        <dbReference type="SAM" id="SignalP"/>
    </source>
</evidence>
<evidence type="ECO:0000313" key="2">
    <source>
        <dbReference type="EMBL" id="KAE8992605.1"/>
    </source>
</evidence>
<name>A0A6A3JJJ9_9STRA</name>
<dbReference type="Proteomes" id="UP000434957">
    <property type="component" value="Unassembled WGS sequence"/>
</dbReference>
<dbReference type="AlphaFoldDB" id="A0A6A3JJJ9"/>
<keyword evidence="4" id="KW-1185">Reference proteome</keyword>
<comment type="caution">
    <text evidence="2">The sequence shown here is derived from an EMBL/GenBank/DDBJ whole genome shotgun (WGS) entry which is preliminary data.</text>
</comment>